<dbReference type="Proteomes" id="UP001559025">
    <property type="component" value="Unassembled WGS sequence"/>
</dbReference>
<gene>
    <name evidence="1" type="ORF">V1479_25875</name>
</gene>
<sequence>MVIERVAEGSSVAGTVWHGAVHPETFMVEGALIRRADVGFAV</sequence>
<reference evidence="1 2" key="1">
    <citation type="submission" date="2024-01" db="EMBL/GenBank/DDBJ databases">
        <title>New evidence supports the origin of RcGTA from prophage.</title>
        <authorList>
            <person name="Xu Y."/>
            <person name="Liu B."/>
            <person name="Chen F."/>
        </authorList>
    </citation>
    <scope>NUCLEOTIDE SEQUENCE [LARGE SCALE GENOMIC DNA]</scope>
    <source>
        <strain evidence="1 2">CBW1107-2</strain>
    </source>
</reference>
<organism evidence="1 2">
    <name type="scientific">Neoaquamicrobium sediminum</name>
    <dbReference type="NCBI Taxonomy" id="1849104"/>
    <lineage>
        <taxon>Bacteria</taxon>
        <taxon>Pseudomonadati</taxon>
        <taxon>Pseudomonadota</taxon>
        <taxon>Alphaproteobacteria</taxon>
        <taxon>Hyphomicrobiales</taxon>
        <taxon>Phyllobacteriaceae</taxon>
        <taxon>Neoaquamicrobium</taxon>
    </lineage>
</organism>
<accession>A0ABV3X1B4</accession>
<evidence type="ECO:0000313" key="1">
    <source>
        <dbReference type="EMBL" id="MEX4010735.1"/>
    </source>
</evidence>
<dbReference type="EMBL" id="JAZHFV010000025">
    <property type="protein sequence ID" value="MEX4010735.1"/>
    <property type="molecule type" value="Genomic_DNA"/>
</dbReference>
<keyword evidence="2" id="KW-1185">Reference proteome</keyword>
<comment type="caution">
    <text evidence="1">The sequence shown here is derived from an EMBL/GenBank/DDBJ whole genome shotgun (WGS) entry which is preliminary data.</text>
</comment>
<proteinExistence type="predicted"/>
<evidence type="ECO:0000313" key="2">
    <source>
        <dbReference type="Proteomes" id="UP001559025"/>
    </source>
</evidence>
<protein>
    <submittedName>
        <fullName evidence="1">Uncharacterized protein</fullName>
    </submittedName>
</protein>
<name>A0ABV3X1B4_9HYPH</name>